<dbReference type="EMBL" id="BNAI01000007">
    <property type="protein sequence ID" value="GHF23311.1"/>
    <property type="molecule type" value="Genomic_DNA"/>
</dbReference>
<gene>
    <name evidence="3" type="ORF">GCM10011600_25500</name>
</gene>
<protein>
    <recommendedName>
        <fullName evidence="5">DUF3060 domain-containing protein</fullName>
    </recommendedName>
</protein>
<dbReference type="PROSITE" id="PS51257">
    <property type="entry name" value="PROKAR_LIPOPROTEIN"/>
    <property type="match status" value="1"/>
</dbReference>
<keyword evidence="4" id="KW-1185">Reference proteome</keyword>
<dbReference type="AlphaFoldDB" id="A0A8J3M2Y9"/>
<keyword evidence="2" id="KW-0732">Signal</keyword>
<organism evidence="3 4">
    <name type="scientific">Pseudolysinimonas yzui</name>
    <dbReference type="NCBI Taxonomy" id="2708254"/>
    <lineage>
        <taxon>Bacteria</taxon>
        <taxon>Bacillati</taxon>
        <taxon>Actinomycetota</taxon>
        <taxon>Actinomycetes</taxon>
        <taxon>Micrococcales</taxon>
        <taxon>Microbacteriaceae</taxon>
        <taxon>Pseudolysinimonas</taxon>
    </lineage>
</organism>
<name>A0A8J3M2Y9_9MICO</name>
<evidence type="ECO:0000313" key="3">
    <source>
        <dbReference type="EMBL" id="GHF23311.1"/>
    </source>
</evidence>
<sequence length="180" mass="18193">MTRSLPAPIALLGLALSAVLLAGCTSAFLVDGGTAAPSPTATDATPEPTKSAAPPEPAEEFDCDDVLIDRPGNYVVGVCGTVTLEGGGIDLSFTSIEMLIIRGDGADIVGETLGSVELEGQRADISAISIDDLSIRGEQNTVVVDTTIGTVVVNGNENVVSTGEGIEAPVVDNGLLNEIS</sequence>
<proteinExistence type="predicted"/>
<comment type="caution">
    <text evidence="3">The sequence shown here is derived from an EMBL/GenBank/DDBJ whole genome shotgun (WGS) entry which is preliminary data.</text>
</comment>
<evidence type="ECO:0000256" key="1">
    <source>
        <dbReference type="SAM" id="MobiDB-lite"/>
    </source>
</evidence>
<evidence type="ECO:0000256" key="2">
    <source>
        <dbReference type="SAM" id="SignalP"/>
    </source>
</evidence>
<feature type="signal peptide" evidence="2">
    <location>
        <begin position="1"/>
        <end position="22"/>
    </location>
</feature>
<accession>A0A8J3M2Y9</accession>
<feature type="compositionally biased region" description="Low complexity" evidence="1">
    <location>
        <begin position="37"/>
        <end position="49"/>
    </location>
</feature>
<evidence type="ECO:0000313" key="4">
    <source>
        <dbReference type="Proteomes" id="UP000617531"/>
    </source>
</evidence>
<dbReference type="Proteomes" id="UP000617531">
    <property type="component" value="Unassembled WGS sequence"/>
</dbReference>
<dbReference type="RefSeq" id="WP_191283921.1">
    <property type="nucleotide sequence ID" value="NZ_BNAI01000007.1"/>
</dbReference>
<evidence type="ECO:0008006" key="5">
    <source>
        <dbReference type="Google" id="ProtNLM"/>
    </source>
</evidence>
<feature type="region of interest" description="Disordered" evidence="1">
    <location>
        <begin position="37"/>
        <end position="59"/>
    </location>
</feature>
<feature type="chain" id="PRO_5038657857" description="DUF3060 domain-containing protein" evidence="2">
    <location>
        <begin position="23"/>
        <end position="180"/>
    </location>
</feature>
<reference evidence="3" key="2">
    <citation type="submission" date="2020-09" db="EMBL/GenBank/DDBJ databases">
        <authorList>
            <person name="Sun Q."/>
            <person name="Zhou Y."/>
        </authorList>
    </citation>
    <scope>NUCLEOTIDE SEQUENCE</scope>
    <source>
        <strain evidence="3">CGMCC 1.16548</strain>
    </source>
</reference>
<reference evidence="3" key="1">
    <citation type="journal article" date="2014" name="Int. J. Syst. Evol. Microbiol.">
        <title>Complete genome sequence of Corynebacterium casei LMG S-19264T (=DSM 44701T), isolated from a smear-ripened cheese.</title>
        <authorList>
            <consortium name="US DOE Joint Genome Institute (JGI-PGF)"/>
            <person name="Walter F."/>
            <person name="Albersmeier A."/>
            <person name="Kalinowski J."/>
            <person name="Ruckert C."/>
        </authorList>
    </citation>
    <scope>NUCLEOTIDE SEQUENCE</scope>
    <source>
        <strain evidence="3">CGMCC 1.16548</strain>
    </source>
</reference>